<proteinExistence type="inferred from homology"/>
<evidence type="ECO:0000313" key="9">
    <source>
        <dbReference type="EMBL" id="RZT94490.1"/>
    </source>
</evidence>
<evidence type="ECO:0000313" key="10">
    <source>
        <dbReference type="Proteomes" id="UP000293398"/>
    </source>
</evidence>
<keyword evidence="10" id="KW-1185">Reference proteome</keyword>
<dbReference type="Proteomes" id="UP000293398">
    <property type="component" value="Unassembled WGS sequence"/>
</dbReference>
<dbReference type="GO" id="GO:0010181">
    <property type="term" value="F:FMN binding"/>
    <property type="evidence" value="ECO:0007669"/>
    <property type="project" value="InterPro"/>
</dbReference>
<dbReference type="Pfam" id="PF01613">
    <property type="entry name" value="Flavin_Reduct"/>
    <property type="match status" value="1"/>
</dbReference>
<reference evidence="9 10" key="1">
    <citation type="submission" date="2019-02" db="EMBL/GenBank/DDBJ databases">
        <title>Genomic Encyclopedia of Type Strains, Phase IV (KMG-IV): sequencing the most valuable type-strain genomes for metagenomic binning, comparative biology and taxonomic classification.</title>
        <authorList>
            <person name="Goeker M."/>
        </authorList>
    </citation>
    <scope>NUCLEOTIDE SEQUENCE [LARGE SCALE GENOMIC DNA]</scope>
    <source>
        <strain evidence="9 10">DSM 23814</strain>
    </source>
</reference>
<dbReference type="Gene3D" id="2.30.110.10">
    <property type="entry name" value="Electron Transport, Fmn-binding Protein, Chain A"/>
    <property type="match status" value="1"/>
</dbReference>
<dbReference type="InterPro" id="IPR050268">
    <property type="entry name" value="NADH-dep_flavin_reductase"/>
</dbReference>
<dbReference type="SUPFAM" id="SSF48008">
    <property type="entry name" value="GntR ligand-binding domain-like"/>
    <property type="match status" value="1"/>
</dbReference>
<organism evidence="9 10">
    <name type="scientific">Advenella incenata</name>
    <dbReference type="NCBI Taxonomy" id="267800"/>
    <lineage>
        <taxon>Bacteria</taxon>
        <taxon>Pseudomonadati</taxon>
        <taxon>Pseudomonadota</taxon>
        <taxon>Betaproteobacteria</taxon>
        <taxon>Burkholderiales</taxon>
        <taxon>Alcaligenaceae</taxon>
    </lineage>
</organism>
<dbReference type="SUPFAM" id="SSF50475">
    <property type="entry name" value="FMN-binding split barrel"/>
    <property type="match status" value="1"/>
</dbReference>
<gene>
    <name evidence="9" type="ORF">EV681_2910</name>
</gene>
<dbReference type="OrthoDB" id="9792858at2"/>
<evidence type="ECO:0000256" key="1">
    <source>
        <dbReference type="ARBA" id="ARBA00008898"/>
    </source>
</evidence>
<dbReference type="SMART" id="SM00895">
    <property type="entry name" value="FCD"/>
    <property type="match status" value="1"/>
</dbReference>
<dbReference type="AlphaFoldDB" id="A0A4Q7VEP0"/>
<dbReference type="PANTHER" id="PTHR30466:SF11">
    <property type="entry name" value="FLAVIN-DEPENDENT MONOOXYGENASE, REDUCTASE SUBUNIT HSAB"/>
    <property type="match status" value="1"/>
</dbReference>
<dbReference type="SMART" id="SM00903">
    <property type="entry name" value="Flavin_Reduct"/>
    <property type="match status" value="1"/>
</dbReference>
<evidence type="ECO:0000256" key="4">
    <source>
        <dbReference type="ARBA" id="ARBA00023125"/>
    </source>
</evidence>
<evidence type="ECO:0000259" key="7">
    <source>
        <dbReference type="SMART" id="SM00895"/>
    </source>
</evidence>
<dbReference type="InterPro" id="IPR012349">
    <property type="entry name" value="Split_barrel_FMN-bd"/>
</dbReference>
<dbReference type="InterPro" id="IPR011711">
    <property type="entry name" value="GntR_C"/>
</dbReference>
<accession>A0A4Q7VEP0</accession>
<feature type="region of interest" description="Disordered" evidence="6">
    <location>
        <begin position="1"/>
        <end position="21"/>
    </location>
</feature>
<dbReference type="GO" id="GO:0042602">
    <property type="term" value="F:riboflavin reductase (NADPH) activity"/>
    <property type="evidence" value="ECO:0007669"/>
    <property type="project" value="TreeGrafter"/>
</dbReference>
<evidence type="ECO:0000259" key="8">
    <source>
        <dbReference type="SMART" id="SM00903"/>
    </source>
</evidence>
<feature type="domain" description="Flavin reductase like" evidence="8">
    <location>
        <begin position="34"/>
        <end position="179"/>
    </location>
</feature>
<evidence type="ECO:0000256" key="6">
    <source>
        <dbReference type="SAM" id="MobiDB-lite"/>
    </source>
</evidence>
<evidence type="ECO:0000256" key="5">
    <source>
        <dbReference type="ARBA" id="ARBA00023163"/>
    </source>
</evidence>
<name>A0A4Q7VEP0_9BURK</name>
<dbReference type="InterPro" id="IPR008920">
    <property type="entry name" value="TF_FadR/GntR_C"/>
</dbReference>
<dbReference type="PANTHER" id="PTHR30466">
    <property type="entry name" value="FLAVIN REDUCTASE"/>
    <property type="match status" value="1"/>
</dbReference>
<evidence type="ECO:0000256" key="3">
    <source>
        <dbReference type="ARBA" id="ARBA00023015"/>
    </source>
</evidence>
<keyword evidence="3" id="KW-0805">Transcription regulation</keyword>
<dbReference type="GO" id="GO:0003677">
    <property type="term" value="F:DNA binding"/>
    <property type="evidence" value="ECO:0007669"/>
    <property type="project" value="UniProtKB-KW"/>
</dbReference>
<comment type="caution">
    <text evidence="9">The sequence shown here is derived from an EMBL/GenBank/DDBJ whole genome shotgun (WGS) entry which is preliminary data.</text>
</comment>
<sequence>MNTYESASKAQAGAPAAQPAQATEFDHKEFRHALGCFPTGVAIISTLDGKGKACGLTCNSFSSVSLDPPLVLWSLRKKSSSIDVFRNTGAFAINVLAGDQGALSGRFATSAITDKFEGMAFSSGYAGVPLIDDCVARFHCSMHQQHDAGDHIIFIGRVERFERVREDDPLVFCKGAYMMVTQSLRELAAKGTIGPAKLLEARRLVYIGMARLACTNAANEDFAAIELTLQQMQDQIDAGNMLQRARLAIRFFDQIAAAAHNEVIAVVAQSLTTLLQLSVNEYHKSDKVGTLYRPELDPLRWEMLAALKGRDKTAVENAVSHYLDYVSQAKLMAPLSV</sequence>
<dbReference type="InterPro" id="IPR002563">
    <property type="entry name" value="Flavin_Rdtase-like_dom"/>
</dbReference>
<keyword evidence="4" id="KW-0238">DNA-binding</keyword>
<evidence type="ECO:0000256" key="2">
    <source>
        <dbReference type="ARBA" id="ARBA00023002"/>
    </source>
</evidence>
<protein>
    <submittedName>
        <fullName evidence="9">Flavin reductase (DIM6/NTAB) family NADH-FMN oxidoreductase RutF</fullName>
    </submittedName>
</protein>
<feature type="domain" description="GntR C-terminal" evidence="7">
    <location>
        <begin position="197"/>
        <end position="325"/>
    </location>
</feature>
<dbReference type="EMBL" id="SHKO01000002">
    <property type="protein sequence ID" value="RZT94490.1"/>
    <property type="molecule type" value="Genomic_DNA"/>
</dbReference>
<keyword evidence="2" id="KW-0560">Oxidoreductase</keyword>
<feature type="compositionally biased region" description="Low complexity" evidence="6">
    <location>
        <begin position="10"/>
        <end position="21"/>
    </location>
</feature>
<dbReference type="Pfam" id="PF07729">
    <property type="entry name" value="FCD"/>
    <property type="match status" value="1"/>
</dbReference>
<comment type="similarity">
    <text evidence="1">Belongs to the non-flavoprotein flavin reductase family.</text>
</comment>
<dbReference type="RefSeq" id="WP_130304336.1">
    <property type="nucleotide sequence ID" value="NZ_SHKO01000002.1"/>
</dbReference>
<keyword evidence="5" id="KW-0804">Transcription</keyword>
<dbReference type="Gene3D" id="1.20.120.530">
    <property type="entry name" value="GntR ligand-binding domain-like"/>
    <property type="match status" value="1"/>
</dbReference>